<reference evidence="1" key="1">
    <citation type="journal article" date="2010" name="Science">
        <title>Plasticity of animal genome architecture unmasked by rapid evolution of a pelagic tunicate.</title>
        <authorList>
            <person name="Denoeud F."/>
            <person name="Henriet S."/>
            <person name="Mungpakdee S."/>
            <person name="Aury J.M."/>
            <person name="Da Silva C."/>
            <person name="Brinkmann H."/>
            <person name="Mikhaleva J."/>
            <person name="Olsen L.C."/>
            <person name="Jubin C."/>
            <person name="Canestro C."/>
            <person name="Bouquet J.M."/>
            <person name="Danks G."/>
            <person name="Poulain J."/>
            <person name="Campsteijn C."/>
            <person name="Adamski M."/>
            <person name="Cross I."/>
            <person name="Yadetie F."/>
            <person name="Muffato M."/>
            <person name="Louis A."/>
            <person name="Butcher S."/>
            <person name="Tsagkogeorga G."/>
            <person name="Konrad A."/>
            <person name="Singh S."/>
            <person name="Jensen M.F."/>
            <person name="Cong E.H."/>
            <person name="Eikeseth-Otteraa H."/>
            <person name="Noel B."/>
            <person name="Anthouard V."/>
            <person name="Porcel B.M."/>
            <person name="Kachouri-Lafond R."/>
            <person name="Nishino A."/>
            <person name="Ugolini M."/>
            <person name="Chourrout P."/>
            <person name="Nishida H."/>
            <person name="Aasland R."/>
            <person name="Huzurbazar S."/>
            <person name="Westhof E."/>
            <person name="Delsuc F."/>
            <person name="Lehrach H."/>
            <person name="Reinhardt R."/>
            <person name="Weissenbach J."/>
            <person name="Roy S.W."/>
            <person name="Artiguenave F."/>
            <person name="Postlethwait J.H."/>
            <person name="Manak J.R."/>
            <person name="Thompson E.M."/>
            <person name="Jaillon O."/>
            <person name="Du Pasquier L."/>
            <person name="Boudinot P."/>
            <person name="Liberles D.A."/>
            <person name="Volff J.N."/>
            <person name="Philippe H."/>
            <person name="Lenhard B."/>
            <person name="Roest Crollius H."/>
            <person name="Wincker P."/>
            <person name="Chourrout D."/>
        </authorList>
    </citation>
    <scope>NUCLEOTIDE SEQUENCE [LARGE SCALE GENOMIC DNA]</scope>
</reference>
<protein>
    <submittedName>
        <fullName evidence="1">Uncharacterized protein</fullName>
    </submittedName>
</protein>
<evidence type="ECO:0000313" key="1">
    <source>
        <dbReference type="EMBL" id="CBY31442.1"/>
    </source>
</evidence>
<dbReference type="Proteomes" id="UP000011014">
    <property type="component" value="Unassembled WGS sequence"/>
</dbReference>
<accession>E4Y742</accession>
<dbReference type="AlphaFoldDB" id="E4Y742"/>
<sequence length="366" mass="42480">MGYSKHGAKFTSALRLNAGTPGFSCGLQVTGQGAAYNHNIYVYILSDWRSAWCLLYQPLKDAKKQKEIKEALEDANASWLSEPEIISKIPTKHQMETLKTIIELPEHYTTDKELSDSDKFLTKSLHGSELKARQDGYYNEPAFRNLREYNLSQKGSSLCVVFSMLNLIIYALEKDLNVETSVMNKFFTEEKLLYTLAMQIYPRSLAFLNLNHRKEEKDFQPNHAINLLDRIKYPTYLSKTGWKILCDLYENMKPSQCIYEKVDLRNIHSKKIWRPVTVTGFMWSDLTKEPSSVHQMVIDDLDQHEFILNIHSSDQKSVKIPKSRSIIDYCQNKHTKQWGISPDPTSLYVDTWYLLSEAYSFTAKWI</sequence>
<gene>
    <name evidence="1" type="ORF">GSOID_T00025347001</name>
</gene>
<name>E4Y742_OIKDI</name>
<proteinExistence type="predicted"/>
<dbReference type="EMBL" id="FN654303">
    <property type="protein sequence ID" value="CBY31442.1"/>
    <property type="molecule type" value="Genomic_DNA"/>
</dbReference>
<organism evidence="1">
    <name type="scientific">Oikopleura dioica</name>
    <name type="common">Tunicate</name>
    <dbReference type="NCBI Taxonomy" id="34765"/>
    <lineage>
        <taxon>Eukaryota</taxon>
        <taxon>Metazoa</taxon>
        <taxon>Chordata</taxon>
        <taxon>Tunicata</taxon>
        <taxon>Appendicularia</taxon>
        <taxon>Copelata</taxon>
        <taxon>Oikopleuridae</taxon>
        <taxon>Oikopleura</taxon>
    </lineage>
</organism>